<evidence type="ECO:0000313" key="3">
    <source>
        <dbReference type="Proteomes" id="UP000184394"/>
    </source>
</evidence>
<gene>
    <name evidence="2" type="ORF">SAMN04487860_11277</name>
</gene>
<dbReference type="Pfam" id="PF00990">
    <property type="entry name" value="GGDEF"/>
    <property type="match status" value="1"/>
</dbReference>
<dbReference type="GO" id="GO:0005886">
    <property type="term" value="C:plasma membrane"/>
    <property type="evidence" value="ECO:0007669"/>
    <property type="project" value="TreeGrafter"/>
</dbReference>
<dbReference type="PANTHER" id="PTHR45138">
    <property type="entry name" value="REGULATORY COMPONENTS OF SENSORY TRANSDUCTION SYSTEM"/>
    <property type="match status" value="1"/>
</dbReference>
<dbReference type="InterPro" id="IPR043128">
    <property type="entry name" value="Rev_trsase/Diguanyl_cyclase"/>
</dbReference>
<reference evidence="2 3" key="1">
    <citation type="submission" date="2016-11" db="EMBL/GenBank/DDBJ databases">
        <authorList>
            <person name="Jaros S."/>
            <person name="Januszkiewicz K."/>
            <person name="Wedrychowicz H."/>
        </authorList>
    </citation>
    <scope>NUCLEOTIDE SEQUENCE [LARGE SCALE GENOMIC DNA]</scope>
    <source>
        <strain evidence="2 3">Y1</strain>
    </source>
</reference>
<dbReference type="InterPro" id="IPR029787">
    <property type="entry name" value="Nucleotide_cyclase"/>
</dbReference>
<dbReference type="GO" id="GO:0052621">
    <property type="term" value="F:diguanylate cyclase activity"/>
    <property type="evidence" value="ECO:0007669"/>
    <property type="project" value="TreeGrafter"/>
</dbReference>
<dbReference type="OrthoDB" id="9801014at2"/>
<proteinExistence type="predicted"/>
<dbReference type="AlphaFoldDB" id="A0A1M7LBG0"/>
<dbReference type="Gene3D" id="3.30.70.270">
    <property type="match status" value="1"/>
</dbReference>
<dbReference type="PANTHER" id="PTHR45138:SF9">
    <property type="entry name" value="DIGUANYLATE CYCLASE DGCM-RELATED"/>
    <property type="match status" value="1"/>
</dbReference>
<dbReference type="InterPro" id="IPR000160">
    <property type="entry name" value="GGDEF_dom"/>
</dbReference>
<feature type="domain" description="GGDEF" evidence="1">
    <location>
        <begin position="339"/>
        <end position="463"/>
    </location>
</feature>
<protein>
    <submittedName>
        <fullName evidence="2">Diguanylate cyclase (GGDEF) domain-containing protein</fullName>
    </submittedName>
</protein>
<dbReference type="SUPFAM" id="SSF55781">
    <property type="entry name" value="GAF domain-like"/>
    <property type="match status" value="1"/>
</dbReference>
<name>A0A1M7LBG0_RUMFL</name>
<dbReference type="NCBIfam" id="TIGR00254">
    <property type="entry name" value="GGDEF"/>
    <property type="match status" value="1"/>
</dbReference>
<evidence type="ECO:0000313" key="2">
    <source>
        <dbReference type="EMBL" id="SHM74888.1"/>
    </source>
</evidence>
<dbReference type="PROSITE" id="PS50887">
    <property type="entry name" value="GGDEF"/>
    <property type="match status" value="1"/>
</dbReference>
<dbReference type="InterPro" id="IPR029016">
    <property type="entry name" value="GAF-like_dom_sf"/>
</dbReference>
<dbReference type="EMBL" id="FRCT01000012">
    <property type="protein sequence ID" value="SHM74888.1"/>
    <property type="molecule type" value="Genomic_DNA"/>
</dbReference>
<evidence type="ECO:0000259" key="1">
    <source>
        <dbReference type="PROSITE" id="PS50887"/>
    </source>
</evidence>
<dbReference type="InterPro" id="IPR050469">
    <property type="entry name" value="Diguanylate_Cyclase"/>
</dbReference>
<dbReference type="Gene3D" id="3.30.450.40">
    <property type="match status" value="1"/>
</dbReference>
<dbReference type="CDD" id="cd01949">
    <property type="entry name" value="GGDEF"/>
    <property type="match status" value="1"/>
</dbReference>
<sequence>MDFERLLSGYKTKTCVMSVEKFPDGSYGNIRIVAGNKAHCDDMMNVMHRPFVPDSPYEQYLPQNKNFEDFCYRSAFLGQPLHSYVSLPQMGLWLNMFLLPLESDKENIGYCVYMYDVTPNVDLEQRSSLSADTSSAVIKTCIKLRGSNNIHNTFNEVMEDIRQICGSVHCCILLVDKAEHSCNVFCEALRPDCNLPPMEKLIDDKFFEITQTWDDTLGDSTCIILKDQHDMEWLKSVNPLWAESLIREDVKSLVFFPLRYNGETLGYMWVGNFNVDNTVKIKETLELTTFFLASEISNYQLMLKLEILSSIDMLTGVKNRNTMNNVVDDIVAGKKKMNYPYSVIFADLNGLKRVNDENGHSAGDKMLKSAAAILRGVFHDGEVYRAGGDEFMLIADGLGEKELEARVKQLAEQAATTENVHFAVGTCIVNEGEDIRNAMRLADERMYVDKNEYYERHPERKYR</sequence>
<dbReference type="RefSeq" id="WP_072951810.1">
    <property type="nucleotide sequence ID" value="NZ_FRCT01000012.1"/>
</dbReference>
<dbReference type="SMART" id="SM00267">
    <property type="entry name" value="GGDEF"/>
    <property type="match status" value="1"/>
</dbReference>
<dbReference type="Proteomes" id="UP000184394">
    <property type="component" value="Unassembled WGS sequence"/>
</dbReference>
<dbReference type="GO" id="GO:0043709">
    <property type="term" value="P:cell adhesion involved in single-species biofilm formation"/>
    <property type="evidence" value="ECO:0007669"/>
    <property type="project" value="TreeGrafter"/>
</dbReference>
<dbReference type="SUPFAM" id="SSF55073">
    <property type="entry name" value="Nucleotide cyclase"/>
    <property type="match status" value="1"/>
</dbReference>
<accession>A0A1M7LBG0</accession>
<organism evidence="2 3">
    <name type="scientific">Ruminococcus flavefaciens</name>
    <dbReference type="NCBI Taxonomy" id="1265"/>
    <lineage>
        <taxon>Bacteria</taxon>
        <taxon>Bacillati</taxon>
        <taxon>Bacillota</taxon>
        <taxon>Clostridia</taxon>
        <taxon>Eubacteriales</taxon>
        <taxon>Oscillospiraceae</taxon>
        <taxon>Ruminococcus</taxon>
    </lineage>
</organism>
<dbReference type="GO" id="GO:1902201">
    <property type="term" value="P:negative regulation of bacterial-type flagellum-dependent cell motility"/>
    <property type="evidence" value="ECO:0007669"/>
    <property type="project" value="TreeGrafter"/>
</dbReference>